<organism evidence="1 2">
    <name type="scientific">Frankliniella fusca</name>
    <dbReference type="NCBI Taxonomy" id="407009"/>
    <lineage>
        <taxon>Eukaryota</taxon>
        <taxon>Metazoa</taxon>
        <taxon>Ecdysozoa</taxon>
        <taxon>Arthropoda</taxon>
        <taxon>Hexapoda</taxon>
        <taxon>Insecta</taxon>
        <taxon>Pterygota</taxon>
        <taxon>Neoptera</taxon>
        <taxon>Paraneoptera</taxon>
        <taxon>Thysanoptera</taxon>
        <taxon>Terebrantia</taxon>
        <taxon>Thripoidea</taxon>
        <taxon>Thripidae</taxon>
        <taxon>Frankliniella</taxon>
    </lineage>
</organism>
<protein>
    <submittedName>
        <fullName evidence="1">DNA topoisomerase 2-binding protein 1</fullName>
    </submittedName>
</protein>
<gene>
    <name evidence="1" type="ORF">KUF71_003504</name>
</gene>
<dbReference type="Proteomes" id="UP001219518">
    <property type="component" value="Unassembled WGS sequence"/>
</dbReference>
<accession>A0AAE1LT72</accession>
<evidence type="ECO:0000313" key="1">
    <source>
        <dbReference type="EMBL" id="KAK3929497.1"/>
    </source>
</evidence>
<dbReference type="AlphaFoldDB" id="A0AAE1LT72"/>
<proteinExistence type="predicted"/>
<dbReference type="EMBL" id="JAHWGI010001401">
    <property type="protein sequence ID" value="KAK3929497.1"/>
    <property type="molecule type" value="Genomic_DNA"/>
</dbReference>
<sequence length="259" mass="29879">MCAHKYMGMPLRSCSTTEPPDEPGTPCLYQDMMSFLESQIKDMWCRLHCILEVFRNESKPDLGYRLRVKENLPIRVTMRPADHIVIGWKAIYPDSCPSSHLYLRSDINEHCQYLGGPVSYCNWSKVSNIIVRQVSHGSAKHLVLGECKLLPAGCEIVWDYGQKKIPAFCNEDWFQPEALSFSIFFYCCCVMTTLPKNVHNSKSELEVYRELCALCGKPYKAARRDWTKRKCQKKVHFLNSHADFFGTDWDGCGFYDSSK</sequence>
<keyword evidence="2" id="KW-1185">Reference proteome</keyword>
<evidence type="ECO:0000313" key="2">
    <source>
        <dbReference type="Proteomes" id="UP001219518"/>
    </source>
</evidence>
<comment type="caution">
    <text evidence="1">The sequence shown here is derived from an EMBL/GenBank/DDBJ whole genome shotgun (WGS) entry which is preliminary data.</text>
</comment>
<reference evidence="1" key="1">
    <citation type="submission" date="2021-07" db="EMBL/GenBank/DDBJ databases">
        <authorList>
            <person name="Catto M.A."/>
            <person name="Jacobson A."/>
            <person name="Kennedy G."/>
            <person name="Labadie P."/>
            <person name="Hunt B.G."/>
            <person name="Srinivasan R."/>
        </authorList>
    </citation>
    <scope>NUCLEOTIDE SEQUENCE</scope>
    <source>
        <strain evidence="1">PL_HMW_Pooled</strain>
        <tissue evidence="1">Head</tissue>
    </source>
</reference>
<name>A0AAE1LT72_9NEOP</name>
<reference evidence="1" key="2">
    <citation type="journal article" date="2023" name="BMC Genomics">
        <title>Pest status, molecular evolution, and epigenetic factors derived from the genome assembly of Frankliniella fusca, a thysanopteran phytovirus vector.</title>
        <authorList>
            <person name="Catto M.A."/>
            <person name="Labadie P.E."/>
            <person name="Jacobson A.L."/>
            <person name="Kennedy G.G."/>
            <person name="Srinivasan R."/>
            <person name="Hunt B.G."/>
        </authorList>
    </citation>
    <scope>NUCLEOTIDE SEQUENCE</scope>
    <source>
        <strain evidence="1">PL_HMW_Pooled</strain>
    </source>
</reference>